<keyword evidence="5" id="KW-1133">Transmembrane helix</keyword>
<dbReference type="GeneID" id="109561281"/>
<keyword evidence="5" id="KW-0812">Transmembrane</keyword>
<dbReference type="PROSITE" id="PS51465">
    <property type="entry name" value="KAZAL_2"/>
    <property type="match status" value="1"/>
</dbReference>
<dbReference type="PANTHER" id="PTHR21312:SF28">
    <property type="entry name" value="OVOINHIBITOR-RELATED"/>
    <property type="match status" value="1"/>
</dbReference>
<dbReference type="InterPro" id="IPR002350">
    <property type="entry name" value="Kazal_dom"/>
</dbReference>
<accession>A0ABM4SQ44</accession>
<dbReference type="RefSeq" id="XP_070649918.1">
    <property type="nucleotide sequence ID" value="XM_070793817.1"/>
</dbReference>
<evidence type="ECO:0000313" key="9">
    <source>
        <dbReference type="RefSeq" id="XP_070649918.1"/>
    </source>
</evidence>
<evidence type="ECO:0000313" key="7">
    <source>
        <dbReference type="Proteomes" id="UP001652663"/>
    </source>
</evidence>
<reference evidence="8 9" key="1">
    <citation type="submission" date="2025-05" db="UniProtKB">
        <authorList>
            <consortium name="RefSeq"/>
        </authorList>
    </citation>
    <scope>IDENTIFICATION</scope>
    <source>
        <tissue evidence="8 9">Blood</tissue>
    </source>
</reference>
<keyword evidence="4" id="KW-1015">Disulfide bond</keyword>
<keyword evidence="3" id="KW-0646">Protease inhibitor</keyword>
<dbReference type="RefSeq" id="XP_070649917.1">
    <property type="nucleotide sequence ID" value="XM_070793816.1"/>
</dbReference>
<evidence type="ECO:0000256" key="5">
    <source>
        <dbReference type="SAM" id="Phobius"/>
    </source>
</evidence>
<keyword evidence="7" id="KW-1185">Reference proteome</keyword>
<keyword evidence="5" id="KW-0472">Membrane</keyword>
<proteinExistence type="predicted"/>
<evidence type="ECO:0000256" key="3">
    <source>
        <dbReference type="ARBA" id="ARBA00022690"/>
    </source>
</evidence>
<dbReference type="Proteomes" id="UP001652663">
    <property type="component" value="Chromosome 7"/>
</dbReference>
<sequence length="87" mass="9933">MAYFQMIRSISFFILASSIFSGIPFGISTRFEIRLPDCDKFEDTTGCTNEYFPVCASDGNTYSNACAFCNEVRKRGDQLKFISYFQC</sequence>
<evidence type="ECO:0000256" key="4">
    <source>
        <dbReference type="ARBA" id="ARBA00023157"/>
    </source>
</evidence>
<dbReference type="CDD" id="cd00104">
    <property type="entry name" value="KAZAL_FS"/>
    <property type="match status" value="1"/>
</dbReference>
<feature type="transmembrane region" description="Helical" evidence="5">
    <location>
        <begin position="6"/>
        <end position="27"/>
    </location>
</feature>
<protein>
    <submittedName>
        <fullName evidence="8 9">Ovomucoid isoform X2</fullName>
    </submittedName>
</protein>
<dbReference type="PROSITE" id="PS00282">
    <property type="entry name" value="KAZAL_1"/>
    <property type="match status" value="1"/>
</dbReference>
<name>A0ABM4SQ44_BOSIN</name>
<dbReference type="SMART" id="SM00280">
    <property type="entry name" value="KAZAL"/>
    <property type="match status" value="1"/>
</dbReference>
<evidence type="ECO:0000259" key="6">
    <source>
        <dbReference type="PROSITE" id="PS51465"/>
    </source>
</evidence>
<dbReference type="SUPFAM" id="SSF100895">
    <property type="entry name" value="Kazal-type serine protease inhibitors"/>
    <property type="match status" value="1"/>
</dbReference>
<organism evidence="7 8">
    <name type="scientific">Bos indicus</name>
    <name type="common">Zebu</name>
    <dbReference type="NCBI Taxonomy" id="9915"/>
    <lineage>
        <taxon>Eukaryota</taxon>
        <taxon>Metazoa</taxon>
        <taxon>Chordata</taxon>
        <taxon>Craniata</taxon>
        <taxon>Vertebrata</taxon>
        <taxon>Euteleostomi</taxon>
        <taxon>Mammalia</taxon>
        <taxon>Eutheria</taxon>
        <taxon>Laurasiatheria</taxon>
        <taxon>Artiodactyla</taxon>
        <taxon>Ruminantia</taxon>
        <taxon>Pecora</taxon>
        <taxon>Bovidae</taxon>
        <taxon>Bovinae</taxon>
        <taxon>Bos</taxon>
    </lineage>
</organism>
<comment type="subcellular location">
    <subcellularLocation>
        <location evidence="1">Secreted</location>
    </subcellularLocation>
</comment>
<evidence type="ECO:0000256" key="1">
    <source>
        <dbReference type="ARBA" id="ARBA00004613"/>
    </source>
</evidence>
<gene>
    <name evidence="8 9" type="primary">LOC109561281</name>
</gene>
<keyword evidence="2" id="KW-0964">Secreted</keyword>
<evidence type="ECO:0000256" key="2">
    <source>
        <dbReference type="ARBA" id="ARBA00022525"/>
    </source>
</evidence>
<evidence type="ECO:0000313" key="8">
    <source>
        <dbReference type="RefSeq" id="XP_070649917.1"/>
    </source>
</evidence>
<dbReference type="Gene3D" id="3.30.60.30">
    <property type="match status" value="1"/>
</dbReference>
<dbReference type="Pfam" id="PF00050">
    <property type="entry name" value="Kazal_1"/>
    <property type="match status" value="1"/>
</dbReference>
<feature type="domain" description="Kazal-like" evidence="6">
    <location>
        <begin position="32"/>
        <end position="87"/>
    </location>
</feature>
<dbReference type="PANTHER" id="PTHR21312">
    <property type="entry name" value="SERINE PROTEASE INHIBITOR"/>
    <property type="match status" value="1"/>
</dbReference>
<dbReference type="InterPro" id="IPR036058">
    <property type="entry name" value="Kazal_dom_sf"/>
</dbReference>